<evidence type="ECO:0000259" key="8">
    <source>
        <dbReference type="Pfam" id="PF18052"/>
    </source>
</evidence>
<proteinExistence type="inferred from homology"/>
<dbReference type="Gene3D" id="1.10.10.10">
    <property type="entry name" value="Winged helix-like DNA-binding domain superfamily/Winged helix DNA-binding domain"/>
    <property type="match status" value="1"/>
</dbReference>
<dbReference type="InterPro" id="IPR041118">
    <property type="entry name" value="Rx_N"/>
</dbReference>
<dbReference type="GO" id="GO:0043531">
    <property type="term" value="F:ADP binding"/>
    <property type="evidence" value="ECO:0007669"/>
    <property type="project" value="InterPro"/>
</dbReference>
<dbReference type="OrthoDB" id="667746at2759"/>
<dbReference type="Gene3D" id="1.20.5.4130">
    <property type="match status" value="1"/>
</dbReference>
<dbReference type="InterPro" id="IPR044974">
    <property type="entry name" value="Disease_R_plants"/>
</dbReference>
<dbReference type="FunFam" id="1.10.10.10:FF:000322">
    <property type="entry name" value="Probable disease resistance protein At1g63360"/>
    <property type="match status" value="1"/>
</dbReference>
<comment type="similarity">
    <text evidence="1">Belongs to the disease resistance NB-LRR family.</text>
</comment>
<dbReference type="Pfam" id="PF23598">
    <property type="entry name" value="LRR_14"/>
    <property type="match status" value="1"/>
</dbReference>
<dbReference type="InterPro" id="IPR058922">
    <property type="entry name" value="WHD_DRP"/>
</dbReference>
<evidence type="ECO:0000259" key="10">
    <source>
        <dbReference type="Pfam" id="PF23598"/>
    </source>
</evidence>
<keyword evidence="4" id="KW-0547">Nucleotide-binding</keyword>
<dbReference type="Pfam" id="PF18052">
    <property type="entry name" value="Rx_N"/>
    <property type="match status" value="1"/>
</dbReference>
<dbReference type="InterPro" id="IPR032675">
    <property type="entry name" value="LRR_dom_sf"/>
</dbReference>
<evidence type="ECO:0000256" key="1">
    <source>
        <dbReference type="ARBA" id="ARBA00008894"/>
    </source>
</evidence>
<comment type="caution">
    <text evidence="11">The sequence shown here is derived from an EMBL/GenBank/DDBJ whole genome shotgun (WGS) entry which is preliminary data.</text>
</comment>
<keyword evidence="5" id="KW-0611">Plant defense</keyword>
<dbReference type="InterPro" id="IPR042197">
    <property type="entry name" value="Apaf_helical"/>
</dbReference>
<evidence type="ECO:0000313" key="11">
    <source>
        <dbReference type="EMBL" id="KAF7034221.1"/>
    </source>
</evidence>
<name>A0A9R1FSJ6_WHEAT</name>
<dbReference type="InterPro" id="IPR036388">
    <property type="entry name" value="WH-like_DNA-bd_sf"/>
</dbReference>
<keyword evidence="6" id="KW-0175">Coiled coil</keyword>
<dbReference type="PANTHER" id="PTHR23155:SF1013">
    <property type="entry name" value="DISEASE RESISTANCE PROTEIN PIK6-NP"/>
    <property type="match status" value="1"/>
</dbReference>
<dbReference type="Gene3D" id="3.80.10.10">
    <property type="entry name" value="Ribonuclease Inhibitor"/>
    <property type="match status" value="1"/>
</dbReference>
<dbReference type="InterPro" id="IPR055414">
    <property type="entry name" value="LRR_R13L4/SHOC2-like"/>
</dbReference>
<dbReference type="GO" id="GO:0002758">
    <property type="term" value="P:innate immune response-activating signaling pathway"/>
    <property type="evidence" value="ECO:0007669"/>
    <property type="project" value="UniProtKB-ARBA"/>
</dbReference>
<gene>
    <name evidence="11" type="ORF">CFC21_045263</name>
</gene>
<dbReference type="GO" id="GO:0042742">
    <property type="term" value="P:defense response to bacterium"/>
    <property type="evidence" value="ECO:0007669"/>
    <property type="project" value="UniProtKB-ARBA"/>
</dbReference>
<dbReference type="PRINTS" id="PR00364">
    <property type="entry name" value="DISEASERSIST"/>
</dbReference>
<dbReference type="InterPro" id="IPR027417">
    <property type="entry name" value="P-loop_NTPase"/>
</dbReference>
<dbReference type="Proteomes" id="UP000815260">
    <property type="component" value="Chromosome 3D"/>
</dbReference>
<evidence type="ECO:0000256" key="4">
    <source>
        <dbReference type="ARBA" id="ARBA00022741"/>
    </source>
</evidence>
<evidence type="ECO:0000256" key="2">
    <source>
        <dbReference type="ARBA" id="ARBA00022614"/>
    </source>
</evidence>
<dbReference type="SUPFAM" id="SSF52058">
    <property type="entry name" value="L domain-like"/>
    <property type="match status" value="1"/>
</dbReference>
<dbReference type="Pfam" id="PF23559">
    <property type="entry name" value="WHD_DRP"/>
    <property type="match status" value="1"/>
</dbReference>
<evidence type="ECO:0008006" key="12">
    <source>
        <dbReference type="Google" id="ProtNLM"/>
    </source>
</evidence>
<dbReference type="PANTHER" id="PTHR23155">
    <property type="entry name" value="DISEASE RESISTANCE PROTEIN RP"/>
    <property type="match status" value="1"/>
</dbReference>
<dbReference type="CDD" id="cd14798">
    <property type="entry name" value="RX-CC_like"/>
    <property type="match status" value="1"/>
</dbReference>
<reference evidence="11" key="1">
    <citation type="journal article" date="2017" name="Gigascience">
        <title>The first near-complete assembly of the hexaploid bread wheat genome, Triticum aestivum.</title>
        <authorList>
            <person name="Zimin A.V."/>
            <person name="Puiu D."/>
            <person name="Hall R."/>
            <person name="Kingan S."/>
            <person name="Clavijo B.J."/>
            <person name="Salzberg S.L."/>
        </authorList>
    </citation>
    <scope>NUCLEOTIDE SEQUENCE</scope>
    <source>
        <tissue evidence="11">Leaf</tissue>
    </source>
</reference>
<evidence type="ECO:0000256" key="3">
    <source>
        <dbReference type="ARBA" id="ARBA00022737"/>
    </source>
</evidence>
<evidence type="ECO:0000259" key="9">
    <source>
        <dbReference type="Pfam" id="PF23559"/>
    </source>
</evidence>
<organism evidence="11">
    <name type="scientific">Triticum aestivum</name>
    <name type="common">Wheat</name>
    <dbReference type="NCBI Taxonomy" id="4565"/>
    <lineage>
        <taxon>Eukaryota</taxon>
        <taxon>Viridiplantae</taxon>
        <taxon>Streptophyta</taxon>
        <taxon>Embryophyta</taxon>
        <taxon>Tracheophyta</taxon>
        <taxon>Spermatophyta</taxon>
        <taxon>Magnoliopsida</taxon>
        <taxon>Liliopsida</taxon>
        <taxon>Poales</taxon>
        <taxon>Poaceae</taxon>
        <taxon>BOP clade</taxon>
        <taxon>Pooideae</taxon>
        <taxon>Triticodae</taxon>
        <taxon>Triticeae</taxon>
        <taxon>Triticinae</taxon>
        <taxon>Triticum</taxon>
    </lineage>
</organism>
<feature type="domain" description="NB-ARC" evidence="7">
    <location>
        <begin position="182"/>
        <end position="372"/>
    </location>
</feature>
<dbReference type="GO" id="GO:0009626">
    <property type="term" value="P:plant-type hypersensitive response"/>
    <property type="evidence" value="ECO:0007669"/>
    <property type="project" value="UniProtKB-ARBA"/>
</dbReference>
<evidence type="ECO:0000256" key="5">
    <source>
        <dbReference type="ARBA" id="ARBA00022821"/>
    </source>
</evidence>
<keyword evidence="2" id="KW-0433">Leucine-rich repeat</keyword>
<sequence>MELVVGASNATMRSLLGKLGGLLAQEYALVRGVRRDVQYINDELTSMQAFLRDLSTALDDHDNRMKDWMKQIRDMGYDIEDCIDDFAHRIPRDPSSDVKCLFIRTRFYELRMWWPRRDIASKIADLKVRAQQIGERRRRYGVHNPRNRKNGSGVSAATYEVAEHQLTERQLIGTKEPVGMTADMKKLEDWLAKSDKSCYEERAVLSIVGFGGVGKTTIAMALYQEVRDKFDYRASVTVSQNYDEDAVLMMILKQVKPKESDHENQHKTGSSDTKQIKFGISHDKLVKELQDHLAEKRYLLLIDDIWSAKTWESIRKCLPHDNKKGSRVIVTTRFQAVGATCSQGEIDFVHPVEFLNEDESKRLFKRSVSESKSIKYSEKELDQVTEEICKICRGLPLAIVTMAGLVASNPNTLSKKWEAVCKSLFPESVPSLTLDGVTRILEYCYNDLPAELRTCSLYLSIFPKGSKISRKRLIRRLIAEGFVSEKHGLSDEEVAETYFNQLIKRKIIRPVEHSSNGKVKSFQVHDMVLEYIVSKSSEENFITVVGGHWLIPMSTNKVRRLSVQSSGSEHGSSTKHMNLSQVRSLTMFRSLDQLHFHSFNNGILQVLDLEGCKGLKEKHLKDMCRMLVLKYLSLRGTDISKIPSKIEKLEYLETLDLRETDVGELPKSAGQLKRIINIFGGNKNPRRGLKLPQEINKETMKALRILSGIEIDEQSTGVEGLHQLTGLRKLAIYKLIILKDSKIFKELRSAIEYLGSCGLQTLALNDEGSDFINSLDTMSAPPRYLSALELSGNLDSLPKWINKLDNLHKLTLSVTVLRMDTFELLWKLPSLFSLTFSLSAAKQDEAIEDILEKNKSESGGEIFVPSGGFKSLKLLRFFAPLVPKLSFPKDAMPVLERIEMRFEAFEGLFGIDTLDCLQEVHLRVNSAADEITNFIVEDLKAIKKPKIIVDHVITS</sequence>
<dbReference type="InterPro" id="IPR002182">
    <property type="entry name" value="NB-ARC"/>
</dbReference>
<dbReference type="Gene3D" id="3.40.50.300">
    <property type="entry name" value="P-loop containing nucleotide triphosphate hydrolases"/>
    <property type="match status" value="1"/>
</dbReference>
<keyword evidence="3" id="KW-0677">Repeat</keyword>
<feature type="domain" description="Disease resistance protein winged helix" evidence="9">
    <location>
        <begin position="461"/>
        <end position="530"/>
    </location>
</feature>
<dbReference type="SUPFAM" id="SSF52540">
    <property type="entry name" value="P-loop containing nucleoside triphosphate hydrolases"/>
    <property type="match status" value="1"/>
</dbReference>
<dbReference type="AlphaFoldDB" id="A0A9R1FSJ6"/>
<dbReference type="Pfam" id="PF00931">
    <property type="entry name" value="NB-ARC"/>
    <property type="match status" value="1"/>
</dbReference>
<accession>A0A9R1FSJ6</accession>
<protein>
    <recommendedName>
        <fullName evidence="12">AAA+ ATPase domain-containing protein</fullName>
    </recommendedName>
</protein>
<dbReference type="Gene3D" id="1.10.8.430">
    <property type="entry name" value="Helical domain of apoptotic protease-activating factors"/>
    <property type="match status" value="1"/>
</dbReference>
<feature type="domain" description="Disease resistance N-terminal" evidence="8">
    <location>
        <begin position="12"/>
        <end position="96"/>
    </location>
</feature>
<evidence type="ECO:0000256" key="6">
    <source>
        <dbReference type="ARBA" id="ARBA00023054"/>
    </source>
</evidence>
<dbReference type="EMBL" id="CM022219">
    <property type="protein sequence ID" value="KAF7034221.1"/>
    <property type="molecule type" value="Genomic_DNA"/>
</dbReference>
<evidence type="ECO:0000259" key="7">
    <source>
        <dbReference type="Pfam" id="PF00931"/>
    </source>
</evidence>
<reference evidence="11" key="2">
    <citation type="submission" date="2020-03" db="EMBL/GenBank/DDBJ databases">
        <title>The second near-complete assembly of the hexaploid bread wheat (Triticum aestivum) genome.</title>
        <authorList>
            <person name="Zimin A.V."/>
            <person name="Puiu D."/>
            <person name="Shumante A."/>
            <person name="Alonge M."/>
            <person name="Salzberg S.L."/>
        </authorList>
    </citation>
    <scope>NUCLEOTIDE SEQUENCE</scope>
    <source>
        <tissue evidence="11">Leaf</tissue>
    </source>
</reference>
<dbReference type="InterPro" id="IPR038005">
    <property type="entry name" value="RX-like_CC"/>
</dbReference>
<feature type="domain" description="Disease resistance R13L4/SHOC-2-like LRR" evidence="10">
    <location>
        <begin position="581"/>
        <end position="928"/>
    </location>
</feature>